<dbReference type="Gene3D" id="3.30.200.20">
    <property type="entry name" value="Phosphorylase Kinase, domain 1"/>
    <property type="match status" value="1"/>
</dbReference>
<keyword evidence="2" id="KW-0808">Transferase</keyword>
<dbReference type="AlphaFoldDB" id="A0A1E5V3J1"/>
<dbReference type="InterPro" id="IPR055164">
    <property type="entry name" value="EDR1/CTR1/ARMC3-like_pept-like"/>
</dbReference>
<feature type="domain" description="Protein kinase" evidence="1">
    <location>
        <begin position="371"/>
        <end position="668"/>
    </location>
</feature>
<dbReference type="InterPro" id="IPR000719">
    <property type="entry name" value="Prot_kinase_dom"/>
</dbReference>
<dbReference type="OrthoDB" id="339325at2759"/>
<dbReference type="PROSITE" id="PS00108">
    <property type="entry name" value="PROTEIN_KINASE_ST"/>
    <property type="match status" value="1"/>
</dbReference>
<dbReference type="InterPro" id="IPR008271">
    <property type="entry name" value="Ser/Thr_kinase_AS"/>
</dbReference>
<dbReference type="GO" id="GO:0004674">
    <property type="term" value="F:protein serine/threonine kinase activity"/>
    <property type="evidence" value="ECO:0007669"/>
    <property type="project" value="TreeGrafter"/>
</dbReference>
<protein>
    <submittedName>
        <fullName evidence="2">Serine/threonine-protein kinase CTR1</fullName>
    </submittedName>
</protein>
<reference evidence="2 3" key="1">
    <citation type="submission" date="2016-09" db="EMBL/GenBank/DDBJ databases">
        <title>The draft genome of Dichanthelium oligosanthes: A C3 panicoid grass species.</title>
        <authorList>
            <person name="Studer A.J."/>
            <person name="Schnable J.C."/>
            <person name="Brutnell T.P."/>
        </authorList>
    </citation>
    <scope>NUCLEOTIDE SEQUENCE [LARGE SCALE GENOMIC DNA]</scope>
    <source>
        <strain evidence="3">cv. Kellogg 1175</strain>
        <tissue evidence="2">Leaf</tissue>
    </source>
</reference>
<dbReference type="PANTHER" id="PTHR44329">
    <property type="entry name" value="SERINE/THREONINE-PROTEIN KINASE TNNI3K-RELATED"/>
    <property type="match status" value="1"/>
</dbReference>
<dbReference type="Proteomes" id="UP000095767">
    <property type="component" value="Unassembled WGS sequence"/>
</dbReference>
<sequence>MPHRRRALNPTLPPPPPAAAAAFHLAADDSRLPLLADYALLQSTASSVVVVDAPAAPASAGWSAGSAFTASSDAAATTASSTDTAPGSSQLTAAEAAGGRDTWVRRAREGYYLQLSLAIRLTSQAFLAGAPAPPELLLGCGPWDADHHAAGDGADDPEAISHRLWVNGYLSWGDKIAHGFYNIMGIDPHLWAMCNATEEGRRLPSLAALRAVDATESSLEVVLVDKGADSVLLDLERRALDLVRALGVTLDLVRRLAVLVSDHMGGALRSEDGDLYMRWKAVSKQLRKRQKCIVVPIGRLSIGFCRHRAILFKVGTSGLHRPAMPDCASLFNNSSGDFREYVVDLVVEPGNISSPDSSINGQLLSTVPSPFKTSCTVGSGNYSTPVAAWNQEIADNRRNMVLSNSPYSVARCCVVEENSVQVANKEGLLPKCGQIAQNGTCNGVSMLEVSAQLKAMAISAENGNKENVPDATLTKRLSIEPSFAVDWLEISWEELELKERVGAGSFGTVYRADWHGSAKGINYLHCLNPPIVHWDLKTPNMLVDKNWSVKVGDFGLSRFKANTFISSKSVAGTPEWMAPEFLRGEPSNEKCDVYSFGVILWELLTMQQPWSGLGPAQVVGAVAFQNRRLPIPKDTSPELAALVESCWDDDPRQRPSFSSIVDTLKKLLKALLGGS</sequence>
<evidence type="ECO:0000313" key="2">
    <source>
        <dbReference type="EMBL" id="OEL19565.1"/>
    </source>
</evidence>
<evidence type="ECO:0000259" key="1">
    <source>
        <dbReference type="PROSITE" id="PS50011"/>
    </source>
</evidence>
<comment type="caution">
    <text evidence="2">The sequence shown here is derived from an EMBL/GenBank/DDBJ whole genome shotgun (WGS) entry which is preliminary data.</text>
</comment>
<keyword evidence="2" id="KW-0418">Kinase</keyword>
<accession>A0A1E5V3J1</accession>
<dbReference type="InterPro" id="IPR001245">
    <property type="entry name" value="Ser-Thr/Tyr_kinase_cat_dom"/>
</dbReference>
<name>A0A1E5V3J1_9POAL</name>
<dbReference type="Pfam" id="PF14381">
    <property type="entry name" value="EDR1_CTR1_ARMC3_pept"/>
    <property type="match status" value="1"/>
</dbReference>
<dbReference type="STRING" id="888268.A0A1E5V3J1"/>
<dbReference type="InterPro" id="IPR011009">
    <property type="entry name" value="Kinase-like_dom_sf"/>
</dbReference>
<organism evidence="2 3">
    <name type="scientific">Dichanthelium oligosanthes</name>
    <dbReference type="NCBI Taxonomy" id="888268"/>
    <lineage>
        <taxon>Eukaryota</taxon>
        <taxon>Viridiplantae</taxon>
        <taxon>Streptophyta</taxon>
        <taxon>Embryophyta</taxon>
        <taxon>Tracheophyta</taxon>
        <taxon>Spermatophyta</taxon>
        <taxon>Magnoliopsida</taxon>
        <taxon>Liliopsida</taxon>
        <taxon>Poales</taxon>
        <taxon>Poaceae</taxon>
        <taxon>PACMAD clade</taxon>
        <taxon>Panicoideae</taxon>
        <taxon>Panicodae</taxon>
        <taxon>Paniceae</taxon>
        <taxon>Dichantheliinae</taxon>
        <taxon>Dichanthelium</taxon>
    </lineage>
</organism>
<dbReference type="SUPFAM" id="SSF56112">
    <property type="entry name" value="Protein kinase-like (PK-like)"/>
    <property type="match status" value="1"/>
</dbReference>
<evidence type="ECO:0000313" key="3">
    <source>
        <dbReference type="Proteomes" id="UP000095767"/>
    </source>
</evidence>
<keyword evidence="3" id="KW-1185">Reference proteome</keyword>
<gene>
    <name evidence="2" type="ORF">BAE44_0019410</name>
</gene>
<dbReference type="SMART" id="SM00220">
    <property type="entry name" value="S_TKc"/>
    <property type="match status" value="1"/>
</dbReference>
<dbReference type="GO" id="GO:0005524">
    <property type="term" value="F:ATP binding"/>
    <property type="evidence" value="ECO:0007669"/>
    <property type="project" value="InterPro"/>
</dbReference>
<dbReference type="PANTHER" id="PTHR44329:SF96">
    <property type="entry name" value="OS04G0610900 PROTEIN"/>
    <property type="match status" value="1"/>
</dbReference>
<dbReference type="EMBL" id="LWDX02053181">
    <property type="protein sequence ID" value="OEL19565.1"/>
    <property type="molecule type" value="Genomic_DNA"/>
</dbReference>
<dbReference type="Gene3D" id="1.10.510.10">
    <property type="entry name" value="Transferase(Phosphotransferase) domain 1"/>
    <property type="match status" value="1"/>
</dbReference>
<proteinExistence type="predicted"/>
<dbReference type="Pfam" id="PF07714">
    <property type="entry name" value="PK_Tyr_Ser-Thr"/>
    <property type="match status" value="1"/>
</dbReference>
<dbReference type="PROSITE" id="PS50011">
    <property type="entry name" value="PROTEIN_KINASE_DOM"/>
    <property type="match status" value="1"/>
</dbReference>
<dbReference type="InterPro" id="IPR051681">
    <property type="entry name" value="Ser/Thr_Kinases-Pseudokinases"/>
</dbReference>